<evidence type="ECO:0000313" key="18">
    <source>
        <dbReference type="RefSeq" id="XP_004503125.1"/>
    </source>
</evidence>
<dbReference type="Gene3D" id="3.30.430.20">
    <property type="entry name" value="Gnk2 domain, C-X8-C-X2-C motif"/>
    <property type="match status" value="2"/>
</dbReference>
<evidence type="ECO:0000256" key="2">
    <source>
        <dbReference type="ARBA" id="ARBA00022448"/>
    </source>
</evidence>
<feature type="transmembrane region" description="Helical" evidence="14">
    <location>
        <begin position="249"/>
        <end position="269"/>
    </location>
</feature>
<evidence type="ECO:0000256" key="3">
    <source>
        <dbReference type="ARBA" id="ARBA00022475"/>
    </source>
</evidence>
<feature type="signal peptide" evidence="15">
    <location>
        <begin position="1"/>
        <end position="22"/>
    </location>
</feature>
<keyword evidence="4" id="KW-0945">Host-virus interaction</keyword>
<proteinExistence type="inferred from homology"/>
<dbReference type="Pfam" id="PF01657">
    <property type="entry name" value="Stress-antifung"/>
    <property type="match status" value="2"/>
</dbReference>
<feature type="domain" description="Gnk2-homologous" evidence="16">
    <location>
        <begin position="26"/>
        <end position="130"/>
    </location>
</feature>
<keyword evidence="2" id="KW-0813">Transport</keyword>
<dbReference type="InterPro" id="IPR002902">
    <property type="entry name" value="GNK2"/>
</dbReference>
<keyword evidence="8" id="KW-0965">Cell junction</keyword>
<dbReference type="CDD" id="cd23509">
    <property type="entry name" value="Gnk2-like"/>
    <property type="match status" value="2"/>
</dbReference>
<dbReference type="AlphaFoldDB" id="A0A1S2YD81"/>
<dbReference type="PaxDb" id="3827-XP_004503125.1"/>
<evidence type="ECO:0000256" key="14">
    <source>
        <dbReference type="SAM" id="Phobius"/>
    </source>
</evidence>
<keyword evidence="10 14" id="KW-0472">Membrane</keyword>
<dbReference type="OrthoDB" id="1097929at2759"/>
<evidence type="ECO:0000313" key="17">
    <source>
        <dbReference type="Proteomes" id="UP000087171"/>
    </source>
</evidence>
<evidence type="ECO:0000256" key="13">
    <source>
        <dbReference type="ARBA" id="ARBA00038393"/>
    </source>
</evidence>
<feature type="domain" description="Gnk2-homologous" evidence="16">
    <location>
        <begin position="131"/>
        <end position="228"/>
    </location>
</feature>
<evidence type="ECO:0000256" key="9">
    <source>
        <dbReference type="ARBA" id="ARBA00022989"/>
    </source>
</evidence>
<accession>A0A1S2YD81</accession>
<comment type="subcellular location">
    <subcellularLocation>
        <location evidence="12">Cell junction</location>
        <location evidence="12">Plasmodesma</location>
    </subcellularLocation>
    <subcellularLocation>
        <location evidence="1">Cell membrane</location>
        <topology evidence="1">Single-pass type I membrane protein</topology>
    </subcellularLocation>
</comment>
<evidence type="ECO:0000256" key="10">
    <source>
        <dbReference type="ARBA" id="ARBA00023136"/>
    </source>
</evidence>
<dbReference type="FunFam" id="3.30.430.20:FF:000001">
    <property type="entry name" value="cysteine-rich repeat secretory protein 3"/>
    <property type="match status" value="1"/>
</dbReference>
<dbReference type="PROSITE" id="PS51473">
    <property type="entry name" value="GNK2"/>
    <property type="match status" value="2"/>
</dbReference>
<dbReference type="InterPro" id="IPR038408">
    <property type="entry name" value="GNK2_sf"/>
</dbReference>
<evidence type="ECO:0000256" key="1">
    <source>
        <dbReference type="ARBA" id="ARBA00004251"/>
    </source>
</evidence>
<dbReference type="GO" id="GO:0009506">
    <property type="term" value="C:plasmodesma"/>
    <property type="evidence" value="ECO:0007669"/>
    <property type="project" value="UniProtKB-SubCell"/>
</dbReference>
<evidence type="ECO:0000256" key="12">
    <source>
        <dbReference type="ARBA" id="ARBA00024184"/>
    </source>
</evidence>
<name>A0A1S2YD81_CICAR</name>
<dbReference type="GeneID" id="101500553"/>
<dbReference type="eggNOG" id="ENOG502QTDS">
    <property type="taxonomic scope" value="Eukaryota"/>
</dbReference>
<reference evidence="17" key="1">
    <citation type="journal article" date="2013" name="Nat. Biotechnol.">
        <title>Draft genome sequence of chickpea (Cicer arietinum) provides a resource for trait improvement.</title>
        <authorList>
            <person name="Varshney R.K."/>
            <person name="Song C."/>
            <person name="Saxena R.K."/>
            <person name="Azam S."/>
            <person name="Yu S."/>
            <person name="Sharpe A.G."/>
            <person name="Cannon S."/>
            <person name="Baek J."/>
            <person name="Rosen B.D."/>
            <person name="Tar'an B."/>
            <person name="Millan T."/>
            <person name="Zhang X."/>
            <person name="Ramsay L.D."/>
            <person name="Iwata A."/>
            <person name="Wang Y."/>
            <person name="Nelson W."/>
            <person name="Farmer A.D."/>
            <person name="Gaur P.M."/>
            <person name="Soderlund C."/>
            <person name="Penmetsa R.V."/>
            <person name="Xu C."/>
            <person name="Bharti A.K."/>
            <person name="He W."/>
            <person name="Winter P."/>
            <person name="Zhao S."/>
            <person name="Hane J.K."/>
            <person name="Carrasquilla-Garcia N."/>
            <person name="Condie J.A."/>
            <person name="Upadhyaya H.D."/>
            <person name="Luo M.C."/>
            <person name="Thudi M."/>
            <person name="Gowda C.L."/>
            <person name="Singh N.P."/>
            <person name="Lichtenzveig J."/>
            <person name="Gali K.K."/>
            <person name="Rubio J."/>
            <person name="Nadarajan N."/>
            <person name="Dolezel J."/>
            <person name="Bansal K.C."/>
            <person name="Xu X."/>
            <person name="Edwards D."/>
            <person name="Zhang G."/>
            <person name="Kahl G."/>
            <person name="Gil J."/>
            <person name="Singh K.B."/>
            <person name="Datta S.K."/>
            <person name="Jackson S.A."/>
            <person name="Wang J."/>
            <person name="Cook D.R."/>
        </authorList>
    </citation>
    <scope>NUCLEOTIDE SEQUENCE [LARGE SCALE GENOMIC DNA]</scope>
    <source>
        <strain evidence="17">cv. CDC Frontier</strain>
    </source>
</reference>
<keyword evidence="9 14" id="KW-1133">Transmembrane helix</keyword>
<gene>
    <name evidence="18" type="primary">LOC101500553</name>
</gene>
<dbReference type="RefSeq" id="XP_004503125.1">
    <property type="nucleotide sequence ID" value="XM_004503068.3"/>
</dbReference>
<dbReference type="Proteomes" id="UP000087171">
    <property type="component" value="Chromosome Ca6"/>
</dbReference>
<keyword evidence="5 14" id="KW-0812">Transmembrane</keyword>
<evidence type="ECO:0000256" key="7">
    <source>
        <dbReference type="ARBA" id="ARBA00022737"/>
    </source>
</evidence>
<dbReference type="PANTHER" id="PTHR32080">
    <property type="entry name" value="ANTIFUNGAL PROTEIN GINKBILOBIN-2-LIKE"/>
    <property type="match status" value="1"/>
</dbReference>
<sequence>MVKTKTILLLFFFNILILHSLSISTDTFLYGGCTQERYTATSPYEFNLNSLLTSLVNSATYSSYNNFTIIASNPNDVVYGLYQCRGDLSMPDCASCVSKAVSRAGDICPAACGGAVQLEGCYVKYDNAKFLGVEDKTVILKKCGPSIGYDPGTRDAVLSGLVGSGGYFRVGGSGQLKGMVQCSGDLSFVECQDCVSDAIRRLRIDCPAADYGDMFLAKCYARYSTGGGGGAHAYYKPHGKSDNDGQKTFAIIIGLLAGVAILIIFLAFLRRICEGHGK</sequence>
<dbReference type="InterPro" id="IPR051378">
    <property type="entry name" value="Cell2Cell_Antifungal"/>
</dbReference>
<dbReference type="GO" id="GO:0005886">
    <property type="term" value="C:plasma membrane"/>
    <property type="evidence" value="ECO:0007669"/>
    <property type="project" value="UniProtKB-SubCell"/>
</dbReference>
<organism evidence="17 18">
    <name type="scientific">Cicer arietinum</name>
    <name type="common">Chickpea</name>
    <name type="synonym">Garbanzo</name>
    <dbReference type="NCBI Taxonomy" id="3827"/>
    <lineage>
        <taxon>Eukaryota</taxon>
        <taxon>Viridiplantae</taxon>
        <taxon>Streptophyta</taxon>
        <taxon>Embryophyta</taxon>
        <taxon>Tracheophyta</taxon>
        <taxon>Spermatophyta</taxon>
        <taxon>Magnoliopsida</taxon>
        <taxon>eudicotyledons</taxon>
        <taxon>Gunneridae</taxon>
        <taxon>Pentapetalae</taxon>
        <taxon>rosids</taxon>
        <taxon>fabids</taxon>
        <taxon>Fabales</taxon>
        <taxon>Fabaceae</taxon>
        <taxon>Papilionoideae</taxon>
        <taxon>50 kb inversion clade</taxon>
        <taxon>NPAAA clade</taxon>
        <taxon>Hologalegina</taxon>
        <taxon>IRL clade</taxon>
        <taxon>Cicereae</taxon>
        <taxon>Cicer</taxon>
    </lineage>
</organism>
<evidence type="ECO:0000256" key="6">
    <source>
        <dbReference type="ARBA" id="ARBA00022729"/>
    </source>
</evidence>
<dbReference type="STRING" id="3827.A0A1S2YD81"/>
<evidence type="ECO:0000256" key="15">
    <source>
        <dbReference type="SAM" id="SignalP"/>
    </source>
</evidence>
<keyword evidence="7" id="KW-0677">Repeat</keyword>
<evidence type="ECO:0000256" key="8">
    <source>
        <dbReference type="ARBA" id="ARBA00022949"/>
    </source>
</evidence>
<keyword evidence="17" id="KW-1185">Reference proteome</keyword>
<dbReference type="PANTHER" id="PTHR32080:SF3">
    <property type="entry name" value="PLASMODESMATA-LOCATED PROTEIN 7"/>
    <property type="match status" value="1"/>
</dbReference>
<evidence type="ECO:0000256" key="4">
    <source>
        <dbReference type="ARBA" id="ARBA00022581"/>
    </source>
</evidence>
<evidence type="ECO:0000256" key="5">
    <source>
        <dbReference type="ARBA" id="ARBA00022692"/>
    </source>
</evidence>
<evidence type="ECO:0000259" key="16">
    <source>
        <dbReference type="PROSITE" id="PS51473"/>
    </source>
</evidence>
<keyword evidence="3" id="KW-1003">Cell membrane</keyword>
<protein>
    <submittedName>
        <fullName evidence="18">Cysteine-rich repeat secretory protein 60</fullName>
    </submittedName>
</protein>
<evidence type="ECO:0000256" key="11">
    <source>
        <dbReference type="ARBA" id="ARBA00023157"/>
    </source>
</evidence>
<reference evidence="18" key="2">
    <citation type="submission" date="2025-08" db="UniProtKB">
        <authorList>
            <consortium name="RefSeq"/>
        </authorList>
    </citation>
    <scope>IDENTIFICATION</scope>
    <source>
        <tissue evidence="18">Etiolated seedlings</tissue>
    </source>
</reference>
<keyword evidence="11" id="KW-1015">Disulfide bond</keyword>
<comment type="similarity">
    <text evidence="13">Belongs to the cysteine-rich repeat secretory protein family. Plasmodesmata-located proteins (PDLD) subfamily.</text>
</comment>
<feature type="chain" id="PRO_5010356472" evidence="15">
    <location>
        <begin position="23"/>
        <end position="278"/>
    </location>
</feature>
<keyword evidence="6 15" id="KW-0732">Signal</keyword>
<dbReference type="KEGG" id="cam:101500553"/>